<evidence type="ECO:0000256" key="13">
    <source>
        <dbReference type="PIRNR" id="PIRNR001365"/>
    </source>
</evidence>
<feature type="site" description="L-lysine inhibitor binding" evidence="16">
    <location>
        <position position="105"/>
    </location>
</feature>
<dbReference type="InterPro" id="IPR013785">
    <property type="entry name" value="Aldolase_TIM"/>
</dbReference>
<dbReference type="Pfam" id="PF00701">
    <property type="entry name" value="DHDPS"/>
    <property type="match status" value="1"/>
</dbReference>
<dbReference type="EMBL" id="CAQJ01000032">
    <property type="protein sequence ID" value="CCQ90484.1"/>
    <property type="molecule type" value="Genomic_DNA"/>
</dbReference>
<keyword evidence="9 12" id="KW-0456">Lyase</keyword>
<feature type="active site" description="Proton donor/acceptor" evidence="12 14">
    <location>
        <position position="132"/>
    </location>
</feature>
<dbReference type="PROSITE" id="PS00666">
    <property type="entry name" value="DHDPS_2"/>
    <property type="match status" value="1"/>
</dbReference>
<feature type="site" description="Part of a proton relay during catalysis" evidence="12">
    <location>
        <position position="106"/>
    </location>
</feature>
<comment type="subcellular location">
    <subcellularLocation>
        <location evidence="12">Cytoplasm</location>
    </subcellularLocation>
</comment>
<dbReference type="CDD" id="cd00950">
    <property type="entry name" value="DHDPS"/>
    <property type="match status" value="1"/>
</dbReference>
<feature type="site" description="L-lysine inhibitor binding" evidence="16">
    <location>
        <position position="79"/>
    </location>
</feature>
<dbReference type="SUPFAM" id="SSF51569">
    <property type="entry name" value="Aldolase"/>
    <property type="match status" value="1"/>
</dbReference>
<feature type="active site" description="Schiff-base intermediate with substrate" evidence="12 14">
    <location>
        <position position="161"/>
    </location>
</feature>
<dbReference type="GO" id="GO:0009089">
    <property type="term" value="P:lysine biosynthetic process via diaminopimelate"/>
    <property type="evidence" value="ECO:0007669"/>
    <property type="project" value="UniProtKB-UniRule"/>
</dbReference>
<evidence type="ECO:0000313" key="17">
    <source>
        <dbReference type="EMBL" id="CCQ90484.1"/>
    </source>
</evidence>
<evidence type="ECO:0000256" key="1">
    <source>
        <dbReference type="ARBA" id="ARBA00003294"/>
    </source>
</evidence>
<dbReference type="GO" id="GO:0008840">
    <property type="term" value="F:4-hydroxy-tetrahydrodipicolinate synthase activity"/>
    <property type="evidence" value="ECO:0007669"/>
    <property type="project" value="UniProtKB-UniRule"/>
</dbReference>
<dbReference type="InterPro" id="IPR020625">
    <property type="entry name" value="Schiff_base-form_aldolases_AS"/>
</dbReference>
<gene>
    <name evidence="12 17" type="primary">dapA</name>
    <name evidence="17" type="ORF">NITGR_290084</name>
</gene>
<comment type="subunit">
    <text evidence="12">Homotetramer; dimer of dimers.</text>
</comment>
<dbReference type="NCBIfam" id="TIGR00674">
    <property type="entry name" value="dapA"/>
    <property type="match status" value="1"/>
</dbReference>
<dbReference type="OrthoDB" id="9782828at2"/>
<dbReference type="InterPro" id="IPR005263">
    <property type="entry name" value="DapA"/>
</dbReference>
<dbReference type="PANTHER" id="PTHR12128">
    <property type="entry name" value="DIHYDRODIPICOLINATE SYNTHASE"/>
    <property type="match status" value="1"/>
</dbReference>
<dbReference type="InterPro" id="IPR020624">
    <property type="entry name" value="Schiff_base-form_aldolases_CS"/>
</dbReference>
<dbReference type="UniPathway" id="UPA00034">
    <property type="reaction ID" value="UER00017"/>
</dbReference>
<keyword evidence="10 12" id="KW-0704">Schiff base</keyword>
<organism evidence="17 18">
    <name type="scientific">Nitrospina gracilis (strain 3/211)</name>
    <dbReference type="NCBI Taxonomy" id="1266370"/>
    <lineage>
        <taxon>Bacteria</taxon>
        <taxon>Pseudomonadati</taxon>
        <taxon>Nitrospinota/Tectimicrobiota group</taxon>
        <taxon>Nitrospinota</taxon>
        <taxon>Nitrospinia</taxon>
        <taxon>Nitrospinales</taxon>
        <taxon>Nitrospinaceae</taxon>
        <taxon>Nitrospina</taxon>
    </lineage>
</organism>
<evidence type="ECO:0000256" key="10">
    <source>
        <dbReference type="ARBA" id="ARBA00023270"/>
    </source>
</evidence>
<comment type="function">
    <text evidence="1 12">Catalyzes the condensation of (S)-aspartate-beta-semialdehyde [(S)-ASA] and pyruvate to 4-hydroxy-tetrahydrodipicolinate (HTPA).</text>
</comment>
<comment type="caution">
    <text evidence="17">The sequence shown here is derived from an EMBL/GenBank/DDBJ whole genome shotgun (WGS) entry which is preliminary data.</text>
</comment>
<evidence type="ECO:0000313" key="18">
    <source>
        <dbReference type="Proteomes" id="UP000011704"/>
    </source>
</evidence>
<feature type="site" description="L-lysine inhibitor binding" evidence="16">
    <location>
        <position position="106"/>
    </location>
</feature>
<evidence type="ECO:0000256" key="5">
    <source>
        <dbReference type="ARBA" id="ARBA00022490"/>
    </source>
</evidence>
<feature type="site" description="L-lysine inhibitor binding" evidence="16">
    <location>
        <position position="83"/>
    </location>
</feature>
<keyword evidence="7 12" id="KW-0220">Diaminopimelate biosynthesis</keyword>
<feature type="site" description="Part of a proton relay during catalysis" evidence="12 16">
    <location>
        <position position="43"/>
    </location>
</feature>
<evidence type="ECO:0000256" key="9">
    <source>
        <dbReference type="ARBA" id="ARBA00023239"/>
    </source>
</evidence>
<evidence type="ECO:0000256" key="11">
    <source>
        <dbReference type="ARBA" id="ARBA00047836"/>
    </source>
</evidence>
<feature type="site" description="L-lysine inhibitor binding; via carbonyl oxygen" evidence="16">
    <location>
        <position position="48"/>
    </location>
</feature>
<dbReference type="Gene3D" id="3.20.20.70">
    <property type="entry name" value="Aldolase class I"/>
    <property type="match status" value="1"/>
</dbReference>
<feature type="binding site" evidence="12 15">
    <location>
        <position position="203"/>
    </location>
    <ligand>
        <name>pyruvate</name>
        <dbReference type="ChEBI" id="CHEBI:15361"/>
    </ligand>
</feature>
<comment type="similarity">
    <text evidence="3 12 13">Belongs to the DapA family.</text>
</comment>
<keyword evidence="8 12" id="KW-0457">Lysine biosynthesis</keyword>
<dbReference type="GO" id="GO:0005829">
    <property type="term" value="C:cytosol"/>
    <property type="evidence" value="ECO:0007669"/>
    <property type="project" value="TreeGrafter"/>
</dbReference>
<dbReference type="STRING" id="1266370.NITGR_290084"/>
<evidence type="ECO:0000256" key="8">
    <source>
        <dbReference type="ARBA" id="ARBA00023154"/>
    </source>
</evidence>
<accession>M1YJ03</accession>
<keyword evidence="18" id="KW-1185">Reference proteome</keyword>
<reference evidence="17 18" key="1">
    <citation type="journal article" date="2013" name="Front. Microbiol.">
        <title>The genome of Nitrospina gracilis illuminates the metabolism and evolution of the major marine nitrite oxidizer.</title>
        <authorList>
            <person name="Luecker S."/>
            <person name="Nowka B."/>
            <person name="Rattei T."/>
            <person name="Spieck E."/>
            <person name="and Daims H."/>
        </authorList>
    </citation>
    <scope>NUCLEOTIDE SEQUENCE [LARGE SCALE GENOMIC DNA]</scope>
    <source>
        <strain evidence="17 18">3/211</strain>
    </source>
</reference>
<dbReference type="RefSeq" id="WP_005008016.1">
    <property type="nucleotide sequence ID" value="NZ_HG422173.1"/>
</dbReference>
<dbReference type="PRINTS" id="PR00146">
    <property type="entry name" value="DHPICSNTHASE"/>
</dbReference>
<name>M1YJ03_NITG3</name>
<evidence type="ECO:0000256" key="4">
    <source>
        <dbReference type="ARBA" id="ARBA00012086"/>
    </source>
</evidence>
<dbReference type="PIRSF" id="PIRSF001365">
    <property type="entry name" value="DHDPS"/>
    <property type="match status" value="1"/>
</dbReference>
<dbReference type="PANTHER" id="PTHR12128:SF66">
    <property type="entry name" value="4-HYDROXY-2-OXOGLUTARATE ALDOLASE, MITOCHONDRIAL"/>
    <property type="match status" value="1"/>
</dbReference>
<evidence type="ECO:0000256" key="12">
    <source>
        <dbReference type="HAMAP-Rule" id="MF_00418"/>
    </source>
</evidence>
<dbReference type="EC" id="4.3.3.7" evidence="4 12"/>
<evidence type="ECO:0000256" key="16">
    <source>
        <dbReference type="PIRSR" id="PIRSR001365-3"/>
    </source>
</evidence>
<comment type="caution">
    <text evidence="12">Was originally thought to be a dihydrodipicolinate synthase (DHDPS), catalyzing the condensation of (S)-aspartate-beta-semialdehyde [(S)-ASA] and pyruvate to dihydrodipicolinate (DHDP). However, it was shown in E.coli that the product of the enzymatic reaction is not dihydrodipicolinate but in fact (4S)-4-hydroxy-2,3,4,5-tetrahydro-(2S)-dipicolinic acid (HTPA), and that the consecutive dehydration reaction leading to DHDP is not spontaneous but catalyzed by DapB.</text>
</comment>
<dbReference type="FunCoup" id="M1YJ03">
    <property type="interactions" value="461"/>
</dbReference>
<evidence type="ECO:0000256" key="7">
    <source>
        <dbReference type="ARBA" id="ARBA00022915"/>
    </source>
</evidence>
<dbReference type="InterPro" id="IPR002220">
    <property type="entry name" value="DapA-like"/>
</dbReference>
<dbReference type="InParanoid" id="M1YJ03"/>
<dbReference type="PROSITE" id="PS00665">
    <property type="entry name" value="DHDPS_1"/>
    <property type="match status" value="1"/>
</dbReference>
<dbReference type="GO" id="GO:0019877">
    <property type="term" value="P:diaminopimelate biosynthetic process"/>
    <property type="evidence" value="ECO:0007669"/>
    <property type="project" value="UniProtKB-UniRule"/>
</dbReference>
<evidence type="ECO:0000256" key="2">
    <source>
        <dbReference type="ARBA" id="ARBA00005120"/>
    </source>
</evidence>
<evidence type="ECO:0000256" key="15">
    <source>
        <dbReference type="PIRSR" id="PIRSR001365-2"/>
    </source>
</evidence>
<evidence type="ECO:0000256" key="3">
    <source>
        <dbReference type="ARBA" id="ARBA00007592"/>
    </source>
</evidence>
<proteinExistence type="inferred from homology"/>
<evidence type="ECO:0000256" key="14">
    <source>
        <dbReference type="PIRSR" id="PIRSR001365-1"/>
    </source>
</evidence>
<keyword evidence="5 12" id="KW-0963">Cytoplasm</keyword>
<keyword evidence="6 12" id="KW-0028">Amino-acid biosynthesis</keyword>
<dbReference type="AlphaFoldDB" id="M1YJ03"/>
<dbReference type="SMART" id="SM01130">
    <property type="entry name" value="DHDPS"/>
    <property type="match status" value="1"/>
</dbReference>
<feature type="binding site" evidence="12 15">
    <location>
        <position position="44"/>
    </location>
    <ligand>
        <name>pyruvate</name>
        <dbReference type="ChEBI" id="CHEBI:15361"/>
    </ligand>
</feature>
<dbReference type="HOGENOM" id="CLU_049343_7_1_0"/>
<comment type="pathway">
    <text evidence="2 12">Amino-acid biosynthesis; L-lysine biosynthesis via DAP pathway; (S)-tetrahydrodipicolinate from L-aspartate: step 3/4.</text>
</comment>
<dbReference type="HAMAP" id="MF_00418">
    <property type="entry name" value="DapA"/>
    <property type="match status" value="1"/>
</dbReference>
<protein>
    <recommendedName>
        <fullName evidence="4 12">4-hydroxy-tetrahydrodipicolinate synthase</fullName>
        <shortName evidence="12">HTPA synthase</shortName>
        <ecNumber evidence="4 12">4.3.3.7</ecNumber>
    </recommendedName>
</protein>
<evidence type="ECO:0000256" key="6">
    <source>
        <dbReference type="ARBA" id="ARBA00022605"/>
    </source>
</evidence>
<sequence>MFEGSLVAIVTPFRNGRVDEQAFEKLLQFHIDRGTQGVVPCGTTGESATLTHEEHHQVIRQAVEVCKGKIPVLAGTGSNSTAEAIELTRHAEEIGADGSLLITPYYNKPSQEGLYQHFTAVAKETNLPIILYNVPGRTSVNMLPPTVERLAKENKNIVGIKEASGDLMQISEVVERCGDDFVVLSGDDGLLWPILAVGGKGVISVTANVVPEKMAALCQSSVNADMKTARQLHYELMALNDALFMDTNPVPVKAALWLMGMISDELRPPLAKLSSEHMERLKTTLKQYSLL</sequence>
<comment type="catalytic activity">
    <reaction evidence="11 12">
        <text>L-aspartate 4-semialdehyde + pyruvate = (2S,4S)-4-hydroxy-2,3,4,5-tetrahydrodipicolinate + H2O + H(+)</text>
        <dbReference type="Rhea" id="RHEA:34171"/>
        <dbReference type="ChEBI" id="CHEBI:15361"/>
        <dbReference type="ChEBI" id="CHEBI:15377"/>
        <dbReference type="ChEBI" id="CHEBI:15378"/>
        <dbReference type="ChEBI" id="CHEBI:67139"/>
        <dbReference type="ChEBI" id="CHEBI:537519"/>
        <dbReference type="EC" id="4.3.3.7"/>
    </reaction>
</comment>
<dbReference type="Proteomes" id="UP000011704">
    <property type="component" value="Unassembled WGS sequence"/>
</dbReference>